<name>A0AA96RFB2_9BACL</name>
<dbReference type="PANTHER" id="PTHR42736:SF1">
    <property type="entry name" value="PROTEIN-GLUTAMINE GAMMA-GLUTAMYLTRANSFERASE"/>
    <property type="match status" value="1"/>
</dbReference>
<evidence type="ECO:0000256" key="1">
    <source>
        <dbReference type="SAM" id="MobiDB-lite"/>
    </source>
</evidence>
<feature type="transmembrane region" description="Helical" evidence="2">
    <location>
        <begin position="42"/>
        <end position="62"/>
    </location>
</feature>
<feature type="transmembrane region" description="Helical" evidence="2">
    <location>
        <begin position="20"/>
        <end position="36"/>
    </location>
</feature>
<keyword evidence="5" id="KW-1185">Reference proteome</keyword>
<dbReference type="EMBL" id="CP130318">
    <property type="protein sequence ID" value="WNQ13405.1"/>
    <property type="molecule type" value="Genomic_DNA"/>
</dbReference>
<dbReference type="InterPro" id="IPR052901">
    <property type="entry name" value="Bact_TGase-like"/>
</dbReference>
<dbReference type="InterPro" id="IPR038765">
    <property type="entry name" value="Papain-like_cys_pep_sf"/>
</dbReference>
<dbReference type="InterPro" id="IPR025403">
    <property type="entry name" value="TgpA-like_C"/>
</dbReference>
<dbReference type="InterPro" id="IPR002931">
    <property type="entry name" value="Transglutaminase-like"/>
</dbReference>
<dbReference type="PANTHER" id="PTHR42736">
    <property type="entry name" value="PROTEIN-GLUTAMINE GAMMA-GLUTAMYLTRANSFERASE"/>
    <property type="match status" value="1"/>
</dbReference>
<dbReference type="KEGG" id="paun:MJA45_10405"/>
<dbReference type="RefSeq" id="WP_315607185.1">
    <property type="nucleotide sequence ID" value="NZ_CP130318.1"/>
</dbReference>
<feature type="domain" description="Transglutaminase-like" evidence="3">
    <location>
        <begin position="492"/>
        <end position="583"/>
    </location>
</feature>
<dbReference type="Proteomes" id="UP001305702">
    <property type="component" value="Chromosome"/>
</dbReference>
<protein>
    <submittedName>
        <fullName evidence="4">Transglutaminase domain-containing protein</fullName>
    </submittedName>
</protein>
<gene>
    <name evidence="4" type="ORF">MJA45_10405</name>
</gene>
<organism evidence="4 5">
    <name type="scientific">Paenibacillus aurantius</name>
    <dbReference type="NCBI Taxonomy" id="2918900"/>
    <lineage>
        <taxon>Bacteria</taxon>
        <taxon>Bacillati</taxon>
        <taxon>Bacillota</taxon>
        <taxon>Bacilli</taxon>
        <taxon>Bacillales</taxon>
        <taxon>Paenibacillaceae</taxon>
        <taxon>Paenibacillus</taxon>
    </lineage>
</organism>
<sequence length="743" mass="83892">MESARGWKSLLLYDWQRRLTVFFTGFFLYQFVMWFAEEEGGLLPATVSLIRLTLLAVLLTEWMPGRSRGVPRILQLLLILLLNVWFVGYTPIAAKTIGEWIYNNFLPFYPLAWFSLGAWFLYLAALWWVKSKVRIYVMIVLCLTAIAIRDSFSQVILWDEAALMILCGLFLLVIRHFAGLKEKNPAGWAYFADYPVTITAPIVLLLTCTVGLGMLAPNVGNVLKDPYTLWKNWKGEAITVGGKGSPGVDLPLPKGNSTSGYSRNDRTLGGGFDFDYSEVMTVETTHRSYWRGETRALYNGKGWEKSQAEKQGAVQQELSLDSELRKDPRLPDSQAQTVEVKQTITLSDEESYPVLFGALSIAKVEALGEENAGFDRLRWSPKSQELRWAESRTGKTYPKTYTVISYMPVIDEAGLRTVPADLPNRSAMEEYLQLPNSLPDRVRQLAKEITKDAPTPYDKVKTLERYLQFNYRYTNQPREQKSESSDFVDRFLFETKEGYCDYYSTAMAVLTRSLGIPARWVKGYSTGSSPVDELEELRQNGGPDNLSLSTDGAGTYTVRNSDAHSWVEVYFSGWGWIPFEPTSGFAVPAVQLPNQPEVSPVPETDPAPAAPAPAEEAGGSFPVTTVLLILAIAAAAGIGVWFWFKRGASGLVARYRQPASLNHQLIQEYNKLMRSKRRKGFTVHEHETARETLSRWMNKDAWLSKDLEQLLALFEKAKYSSRPITPEEMGRASTLFKRLKEEL</sequence>
<feature type="transmembrane region" description="Helical" evidence="2">
    <location>
        <begin position="135"/>
        <end position="155"/>
    </location>
</feature>
<reference evidence="4 5" key="1">
    <citation type="submission" date="2022-02" db="EMBL/GenBank/DDBJ databases">
        <title>Paenibacillus sp. MBLB1776 Whole Genome Shotgun Sequencing.</title>
        <authorList>
            <person name="Hwang C.Y."/>
            <person name="Cho E.-S."/>
            <person name="Seo M.-J."/>
        </authorList>
    </citation>
    <scope>NUCLEOTIDE SEQUENCE [LARGE SCALE GENOMIC DNA]</scope>
    <source>
        <strain evidence="4 5">MBLB1776</strain>
    </source>
</reference>
<proteinExistence type="predicted"/>
<dbReference type="Pfam" id="PF13559">
    <property type="entry name" value="DUF4129"/>
    <property type="match status" value="1"/>
</dbReference>
<evidence type="ECO:0000259" key="3">
    <source>
        <dbReference type="SMART" id="SM00460"/>
    </source>
</evidence>
<keyword evidence="2" id="KW-0472">Membrane</keyword>
<evidence type="ECO:0000313" key="4">
    <source>
        <dbReference type="EMBL" id="WNQ13405.1"/>
    </source>
</evidence>
<feature type="transmembrane region" description="Helical" evidence="2">
    <location>
        <begin position="74"/>
        <end position="94"/>
    </location>
</feature>
<dbReference type="Gene3D" id="3.10.620.30">
    <property type="match status" value="1"/>
</dbReference>
<feature type="transmembrane region" description="Helical" evidence="2">
    <location>
        <begin position="190"/>
        <end position="216"/>
    </location>
</feature>
<dbReference type="AlphaFoldDB" id="A0AA96RFB2"/>
<accession>A0AA96RFB2</accession>
<feature type="region of interest" description="Disordered" evidence="1">
    <location>
        <begin position="596"/>
        <end position="616"/>
    </location>
</feature>
<dbReference type="SUPFAM" id="SSF54001">
    <property type="entry name" value="Cysteine proteinases"/>
    <property type="match status" value="1"/>
</dbReference>
<evidence type="ECO:0000256" key="2">
    <source>
        <dbReference type="SAM" id="Phobius"/>
    </source>
</evidence>
<feature type="transmembrane region" description="Helical" evidence="2">
    <location>
        <begin position="161"/>
        <end position="178"/>
    </location>
</feature>
<keyword evidence="2" id="KW-1133">Transmembrane helix</keyword>
<keyword evidence="2" id="KW-0812">Transmembrane</keyword>
<evidence type="ECO:0000313" key="5">
    <source>
        <dbReference type="Proteomes" id="UP001305702"/>
    </source>
</evidence>
<feature type="transmembrane region" description="Helical" evidence="2">
    <location>
        <begin position="106"/>
        <end position="128"/>
    </location>
</feature>
<feature type="transmembrane region" description="Helical" evidence="2">
    <location>
        <begin position="621"/>
        <end position="644"/>
    </location>
</feature>
<dbReference type="SMART" id="SM00460">
    <property type="entry name" value="TGc"/>
    <property type="match status" value="1"/>
</dbReference>
<dbReference type="Pfam" id="PF01841">
    <property type="entry name" value="Transglut_core"/>
    <property type="match status" value="1"/>
</dbReference>